<reference evidence="1 2" key="1">
    <citation type="submission" date="2017-10" db="EMBL/GenBank/DDBJ databases">
        <title>Sedimentibacterium mangrovi gen. nov., sp. nov., a novel member of family Phyllobacteriacea isolated from mangrove sediment.</title>
        <authorList>
            <person name="Liao H."/>
            <person name="Tian Y."/>
        </authorList>
    </citation>
    <scope>NUCLEOTIDE SEQUENCE [LARGE SCALE GENOMIC DNA]</scope>
    <source>
        <strain evidence="1 2">X9-2-2</strain>
    </source>
</reference>
<organism evidence="1 2">
    <name type="scientific">Zhengella mangrovi</name>
    <dbReference type="NCBI Taxonomy" id="1982044"/>
    <lineage>
        <taxon>Bacteria</taxon>
        <taxon>Pseudomonadati</taxon>
        <taxon>Pseudomonadota</taxon>
        <taxon>Alphaproteobacteria</taxon>
        <taxon>Hyphomicrobiales</taxon>
        <taxon>Notoacmeibacteraceae</taxon>
        <taxon>Zhengella</taxon>
    </lineage>
</organism>
<dbReference type="GO" id="GO:0016020">
    <property type="term" value="C:membrane"/>
    <property type="evidence" value="ECO:0007669"/>
    <property type="project" value="InterPro"/>
</dbReference>
<dbReference type="Pfam" id="PF04724">
    <property type="entry name" value="Glyco_transf_17"/>
    <property type="match status" value="1"/>
</dbReference>
<evidence type="ECO:0008006" key="3">
    <source>
        <dbReference type="Google" id="ProtNLM"/>
    </source>
</evidence>
<dbReference type="InterPro" id="IPR006813">
    <property type="entry name" value="Glyco_trans_17"/>
</dbReference>
<sequence length="284" mass="33073">MTARPRLYDGFNFFNELDLLDLRLHELDPVVDCFIVCESTATYQGREKPLVFAENKERFAAFLPKIRHVVVDGRKDFRSSWEREIHQREQIRTALSDAGPGDVLLMSDIDEIPRAERVREVMAGGIGARDVYCFELDWYNFFLDLRLREKWSRLGPRMVRVSSLATINGLRGVYAPRHPGPRDAVRWVKACLRMKRLVRRRLVRDGGWHFSWLGGLAAVARKGSALSEHRDVSTGQKDAAWAERRIGDLLSREARYDVVAIDERHPGWMRERMDLFDRYRMPDA</sequence>
<proteinExistence type="predicted"/>
<keyword evidence="2" id="KW-1185">Reference proteome</keyword>
<accession>A0A2G1QH74</accession>
<dbReference type="GO" id="GO:0003830">
    <property type="term" value="F:beta-1,4-mannosylglycoprotein 4-beta-N-acetylglucosaminyltransferase activity"/>
    <property type="evidence" value="ECO:0007669"/>
    <property type="project" value="InterPro"/>
</dbReference>
<evidence type="ECO:0000313" key="1">
    <source>
        <dbReference type="EMBL" id="PHP64862.1"/>
    </source>
</evidence>
<dbReference type="OrthoDB" id="1997677at2"/>
<dbReference type="Proteomes" id="UP000221168">
    <property type="component" value="Unassembled WGS sequence"/>
</dbReference>
<dbReference type="PANTHER" id="PTHR12224:SF0">
    <property type="entry name" value="BETA-1,4-MANNOSYL-GLYCOPROTEIN 4-BETA-N-ACETYLGLUCOSAMINYLTRANSFERASE"/>
    <property type="match status" value="1"/>
</dbReference>
<gene>
    <name evidence="1" type="ORF">CSC94_22000</name>
</gene>
<protein>
    <recommendedName>
        <fullName evidence="3">Beta-1,4-mannosyl-glycoprotein beta-1,4-N-acetylglucosaminyltransferase</fullName>
    </recommendedName>
</protein>
<comment type="caution">
    <text evidence="1">The sequence shown here is derived from an EMBL/GenBank/DDBJ whole genome shotgun (WGS) entry which is preliminary data.</text>
</comment>
<dbReference type="PANTHER" id="PTHR12224">
    <property type="entry name" value="BETA-1,4-MANNOSYL-GLYCOPROTEIN BETA-1,4-N-ACETYLGLUCOSAMINYL-TRANSFERASE"/>
    <property type="match status" value="1"/>
</dbReference>
<dbReference type="GO" id="GO:0006044">
    <property type="term" value="P:N-acetylglucosamine metabolic process"/>
    <property type="evidence" value="ECO:0007669"/>
    <property type="project" value="TreeGrafter"/>
</dbReference>
<dbReference type="RefSeq" id="WP_099308542.1">
    <property type="nucleotide sequence ID" value="NZ_PDVP01000021.1"/>
</dbReference>
<dbReference type="AlphaFoldDB" id="A0A2G1QH74"/>
<evidence type="ECO:0000313" key="2">
    <source>
        <dbReference type="Proteomes" id="UP000221168"/>
    </source>
</evidence>
<name>A0A2G1QH74_9HYPH</name>
<dbReference type="EMBL" id="PDVP01000021">
    <property type="protein sequence ID" value="PHP64862.1"/>
    <property type="molecule type" value="Genomic_DNA"/>
</dbReference>